<dbReference type="Gene3D" id="3.30.1330.40">
    <property type="entry name" value="RutC-like"/>
    <property type="match status" value="1"/>
</dbReference>
<dbReference type="EMBL" id="CAICTM010000141">
    <property type="protein sequence ID" value="CAB9502631.1"/>
    <property type="molecule type" value="Genomic_DNA"/>
</dbReference>
<feature type="compositionally biased region" description="Low complexity" evidence="1">
    <location>
        <begin position="1"/>
        <end position="13"/>
    </location>
</feature>
<proteinExistence type="predicted"/>
<keyword evidence="2" id="KW-0472">Membrane</keyword>
<gene>
    <name evidence="3" type="ORF">SEMRO_142_G066080.1</name>
</gene>
<evidence type="ECO:0000256" key="1">
    <source>
        <dbReference type="SAM" id="MobiDB-lite"/>
    </source>
</evidence>
<organism evidence="3 4">
    <name type="scientific">Seminavis robusta</name>
    <dbReference type="NCBI Taxonomy" id="568900"/>
    <lineage>
        <taxon>Eukaryota</taxon>
        <taxon>Sar</taxon>
        <taxon>Stramenopiles</taxon>
        <taxon>Ochrophyta</taxon>
        <taxon>Bacillariophyta</taxon>
        <taxon>Bacillariophyceae</taxon>
        <taxon>Bacillariophycidae</taxon>
        <taxon>Naviculales</taxon>
        <taxon>Naviculaceae</taxon>
        <taxon>Seminavis</taxon>
    </lineage>
</organism>
<dbReference type="AlphaFoldDB" id="A0A9N8H6C2"/>
<keyword evidence="4" id="KW-1185">Reference proteome</keyword>
<evidence type="ECO:0008006" key="5">
    <source>
        <dbReference type="Google" id="ProtNLM"/>
    </source>
</evidence>
<feature type="compositionally biased region" description="Basic and acidic residues" evidence="1">
    <location>
        <begin position="227"/>
        <end position="238"/>
    </location>
</feature>
<accession>A0A9N8H6C2</accession>
<feature type="transmembrane region" description="Helical" evidence="2">
    <location>
        <begin position="168"/>
        <end position="194"/>
    </location>
</feature>
<feature type="region of interest" description="Disordered" evidence="1">
    <location>
        <begin position="1"/>
        <end position="25"/>
    </location>
</feature>
<keyword evidence="2" id="KW-1133">Transmembrane helix</keyword>
<feature type="region of interest" description="Disordered" evidence="1">
    <location>
        <begin position="214"/>
        <end position="248"/>
    </location>
</feature>
<evidence type="ECO:0000256" key="2">
    <source>
        <dbReference type="SAM" id="Phobius"/>
    </source>
</evidence>
<protein>
    <recommendedName>
        <fullName evidence="5">Transmembrane protein</fullName>
    </recommendedName>
</protein>
<dbReference type="InterPro" id="IPR035959">
    <property type="entry name" value="RutC-like_sf"/>
</dbReference>
<dbReference type="Proteomes" id="UP001153069">
    <property type="component" value="Unassembled WGS sequence"/>
</dbReference>
<evidence type="ECO:0000313" key="4">
    <source>
        <dbReference type="Proteomes" id="UP001153069"/>
    </source>
</evidence>
<dbReference type="SUPFAM" id="SSF55298">
    <property type="entry name" value="YjgF-like"/>
    <property type="match status" value="1"/>
</dbReference>
<name>A0A9N8H6C2_9STRA</name>
<comment type="caution">
    <text evidence="3">The sequence shown here is derived from an EMBL/GenBank/DDBJ whole genome shotgun (WGS) entry which is preliminary data.</text>
</comment>
<feature type="compositionally biased region" description="Low complexity" evidence="1">
    <location>
        <begin position="239"/>
        <end position="248"/>
    </location>
</feature>
<reference evidence="3" key="1">
    <citation type="submission" date="2020-06" db="EMBL/GenBank/DDBJ databases">
        <authorList>
            <consortium name="Plant Systems Biology data submission"/>
        </authorList>
    </citation>
    <scope>NUCLEOTIDE SEQUENCE</scope>
    <source>
        <strain evidence="3">D6</strain>
    </source>
</reference>
<keyword evidence="2" id="KW-0812">Transmembrane</keyword>
<evidence type="ECO:0000313" key="3">
    <source>
        <dbReference type="EMBL" id="CAB9502631.1"/>
    </source>
</evidence>
<sequence>MTSNSGTTSTGKSVMSPGTSGNDRRNCSVDAILSNIFRSFQSTSGLLPGCSKKDCSINWNAMFIPTAAAAPNQTTTTDKSSFSWLSSLDYVKSISIDMALPPQSSTTTSNTSSATTTGPSYSQGMYERFGNFSEVLAETRIASSITQQLEESLTSFMTDTLRVTTTGVFVGAVVGAAVATGVMVGMMAAMGAMASSEYVPWIYRKLSSLLLTARPPSNSHDSPSPKPPKEAKEKKPASDESSSASSDSSAVLIASSSTSTAVANGPLVILQGHPACADTTTTSAKDQCLSCLEQLAANLRNQSLAWQDICRLTVYLVSGKCDASTFRAALQHHLSSLLSNTSNQEPLVTILFVQQLESENAVIQVEAMASKGNKIII</sequence>